<name>A0A0F7TLF0_PENBI</name>
<dbReference type="GO" id="GO:0001228">
    <property type="term" value="F:DNA-binding transcription activator activity, RNA polymerase II-specific"/>
    <property type="evidence" value="ECO:0007669"/>
    <property type="project" value="TreeGrafter"/>
</dbReference>
<dbReference type="Proteomes" id="UP000042958">
    <property type="component" value="Unassembled WGS sequence"/>
</dbReference>
<evidence type="ECO:0008006" key="4">
    <source>
        <dbReference type="Google" id="ProtNLM"/>
    </source>
</evidence>
<feature type="compositionally biased region" description="Basic residues" evidence="1">
    <location>
        <begin position="1"/>
        <end position="10"/>
    </location>
</feature>
<reference evidence="3" key="1">
    <citation type="journal article" date="2015" name="Genome Announc.">
        <title>Draft genome sequence of the fungus Penicillium brasilianum MG11.</title>
        <authorList>
            <person name="Horn F."/>
            <person name="Linde J."/>
            <person name="Mattern D.J."/>
            <person name="Walther G."/>
            <person name="Guthke R."/>
            <person name="Brakhage A.A."/>
            <person name="Valiante V."/>
        </authorList>
    </citation>
    <scope>NUCLEOTIDE SEQUENCE [LARGE SCALE GENOMIC DNA]</scope>
    <source>
        <strain evidence="3">MG11</strain>
    </source>
</reference>
<proteinExistence type="predicted"/>
<dbReference type="STRING" id="104259.A0A0F7TLF0"/>
<accession>A0A0F7TLF0</accession>
<feature type="region of interest" description="Disordered" evidence="1">
    <location>
        <begin position="1"/>
        <end position="21"/>
    </location>
</feature>
<dbReference type="EMBL" id="CDHK01000002">
    <property type="protein sequence ID" value="CEJ56716.1"/>
    <property type="molecule type" value="Genomic_DNA"/>
</dbReference>
<evidence type="ECO:0000313" key="2">
    <source>
        <dbReference type="EMBL" id="CEJ56716.1"/>
    </source>
</evidence>
<dbReference type="OrthoDB" id="4937900at2759"/>
<dbReference type="PANTHER" id="PTHR47784:SF5">
    <property type="entry name" value="STEROL UPTAKE CONTROL PROTEIN 2"/>
    <property type="match status" value="1"/>
</dbReference>
<feature type="compositionally biased region" description="Low complexity" evidence="1">
    <location>
        <begin position="51"/>
        <end position="74"/>
    </location>
</feature>
<keyword evidence="3" id="KW-1185">Reference proteome</keyword>
<feature type="region of interest" description="Disordered" evidence="1">
    <location>
        <begin position="39"/>
        <end position="74"/>
    </location>
</feature>
<dbReference type="AlphaFoldDB" id="A0A0F7TLF0"/>
<gene>
    <name evidence="2" type="ORF">PMG11_02915</name>
</gene>
<evidence type="ECO:0000256" key="1">
    <source>
        <dbReference type="SAM" id="MobiDB-lite"/>
    </source>
</evidence>
<sequence>MLSRSNKRPRQGSLHREPQYSQASCPHCLDYKTACRYPPRPRLTRLDTKSRSTSSISSVSSATMSDVSISPPSPAVASRMTDLVSLSDQPVPGEEGPSLNASARFPPKVEESLHLQDLELMMHWCTTTYRSMARDHAAEALWQMAIPQLSLRFPALRHGLLALSALQLARESSSPERKWRYLVSAREHQSHALAGVHFDDAEDLTTAQCNASFALCCVLLVFPFAYCLIDDSTEEDEEEQPEVLDEFLEVFDLTRWLVGAMRLTMDRVADGELYPLVRPDPTRPTMPDMSRLVILALRRRNAAEAERDPSHEKVVYDQALEHLRYSLEQLMSGGEPKDFAFCWAFRIPVRFQELVRERQPFALVVLAHYAVVLHHLHDSWWMGNWGTRILKEIVDYLDPEWRELIGWPIDATGCLLPEV</sequence>
<organism evidence="2 3">
    <name type="scientific">Penicillium brasilianum</name>
    <dbReference type="NCBI Taxonomy" id="104259"/>
    <lineage>
        <taxon>Eukaryota</taxon>
        <taxon>Fungi</taxon>
        <taxon>Dikarya</taxon>
        <taxon>Ascomycota</taxon>
        <taxon>Pezizomycotina</taxon>
        <taxon>Eurotiomycetes</taxon>
        <taxon>Eurotiomycetidae</taxon>
        <taxon>Eurotiales</taxon>
        <taxon>Aspergillaceae</taxon>
        <taxon>Penicillium</taxon>
    </lineage>
</organism>
<dbReference type="InterPro" id="IPR053157">
    <property type="entry name" value="Sterol_Uptake_Regulator"/>
</dbReference>
<evidence type="ECO:0000313" key="3">
    <source>
        <dbReference type="Proteomes" id="UP000042958"/>
    </source>
</evidence>
<dbReference type="PANTHER" id="PTHR47784">
    <property type="entry name" value="STEROL UPTAKE CONTROL PROTEIN 2"/>
    <property type="match status" value="1"/>
</dbReference>
<protein>
    <recommendedName>
        <fullName evidence="4">Zn(II)2Cys6 transcription factor</fullName>
    </recommendedName>
</protein>